<name>A0A845L8F3_HELGE</name>
<proteinExistence type="predicted"/>
<protein>
    <submittedName>
        <fullName evidence="2">Polysaccharide deacetylase family protein</fullName>
    </submittedName>
</protein>
<dbReference type="Pfam" id="PF01522">
    <property type="entry name" value="Polysacc_deac_1"/>
    <property type="match status" value="1"/>
</dbReference>
<comment type="caution">
    <text evidence="2">The sequence shown here is derived from an EMBL/GenBank/DDBJ whole genome shotgun (WGS) entry which is preliminary data.</text>
</comment>
<dbReference type="GO" id="GO:0016810">
    <property type="term" value="F:hydrolase activity, acting on carbon-nitrogen (but not peptide) bonds"/>
    <property type="evidence" value="ECO:0007669"/>
    <property type="project" value="InterPro"/>
</dbReference>
<reference evidence="2 3" key="1">
    <citation type="submission" date="2020-01" db="EMBL/GenBank/DDBJ databases">
        <title>Whole genome sequence of Heliobacterium gestii DSM 11169.</title>
        <authorList>
            <person name="Kyndt J.A."/>
            <person name="Meyer T.E."/>
        </authorList>
    </citation>
    <scope>NUCLEOTIDE SEQUENCE [LARGE SCALE GENOMIC DNA]</scope>
    <source>
        <strain evidence="2 3">DSM 11169</strain>
    </source>
</reference>
<dbReference type="OrthoDB" id="9806342at2"/>
<keyword evidence="3" id="KW-1185">Reference proteome</keyword>
<dbReference type="Gene3D" id="3.20.20.370">
    <property type="entry name" value="Glycoside hydrolase/deacetylase"/>
    <property type="match status" value="1"/>
</dbReference>
<dbReference type="PANTHER" id="PTHR10587">
    <property type="entry name" value="GLYCOSYL TRANSFERASE-RELATED"/>
    <property type="match status" value="1"/>
</dbReference>
<gene>
    <name evidence="2" type="ORF">GTO89_00410</name>
</gene>
<dbReference type="Proteomes" id="UP000471031">
    <property type="component" value="Unassembled WGS sequence"/>
</dbReference>
<dbReference type="GO" id="GO:0005975">
    <property type="term" value="P:carbohydrate metabolic process"/>
    <property type="evidence" value="ECO:0007669"/>
    <property type="project" value="InterPro"/>
</dbReference>
<evidence type="ECO:0000313" key="3">
    <source>
        <dbReference type="Proteomes" id="UP000471031"/>
    </source>
</evidence>
<dbReference type="AlphaFoldDB" id="A0A845L8F3"/>
<dbReference type="PROSITE" id="PS51677">
    <property type="entry name" value="NODB"/>
    <property type="match status" value="1"/>
</dbReference>
<dbReference type="InterPro" id="IPR011330">
    <property type="entry name" value="Glyco_hydro/deAcase_b/a-brl"/>
</dbReference>
<evidence type="ECO:0000259" key="1">
    <source>
        <dbReference type="PROSITE" id="PS51677"/>
    </source>
</evidence>
<evidence type="ECO:0000313" key="2">
    <source>
        <dbReference type="EMBL" id="MZP41494.1"/>
    </source>
</evidence>
<accession>A0A845L8F3</accession>
<dbReference type="InterPro" id="IPR002509">
    <property type="entry name" value="NODB_dom"/>
</dbReference>
<dbReference type="CDD" id="cd10917">
    <property type="entry name" value="CE4_NodB_like_6s_7s"/>
    <property type="match status" value="1"/>
</dbReference>
<feature type="domain" description="NodB homology" evidence="1">
    <location>
        <begin position="57"/>
        <end position="240"/>
    </location>
</feature>
<dbReference type="InterPro" id="IPR050248">
    <property type="entry name" value="Polysacc_deacetylase_ArnD"/>
</dbReference>
<dbReference type="EMBL" id="WXEX01000001">
    <property type="protein sequence ID" value="MZP41494.1"/>
    <property type="molecule type" value="Genomic_DNA"/>
</dbReference>
<dbReference type="SUPFAM" id="SSF88713">
    <property type="entry name" value="Glycoside hydrolase/deacetylase"/>
    <property type="match status" value="1"/>
</dbReference>
<organism evidence="2 3">
    <name type="scientific">Heliomicrobium gestii</name>
    <name type="common">Heliobacterium gestii</name>
    <dbReference type="NCBI Taxonomy" id="2699"/>
    <lineage>
        <taxon>Bacteria</taxon>
        <taxon>Bacillati</taxon>
        <taxon>Bacillota</taxon>
        <taxon>Clostridia</taxon>
        <taxon>Eubacteriales</taxon>
        <taxon>Heliobacteriaceae</taxon>
        <taxon>Heliomicrobium</taxon>
    </lineage>
</organism>
<sequence length="247" mass="27912">MLTACAKNPFKRLTDAEPDATIPVRELQDYNLNPEQAKALQERYQGTLYYKGDPEKKYVALTFDDGPDGVYTPQILSILHDKGVPATFFVVGKQANAYPEVLQRIAQEGHAIGNHSWDHRKLTRLSSDELTDQVRSTEDEIRRITGFKTTLFRTPYGSFDSNVINELKSLGYKVVEWSIYTRDLKGKNKNQILSVVNKEVSPGSIILQHCRATVPGQLNASVQALPEIIDQLRAQGYEFVTVERIIQ</sequence>